<keyword evidence="3" id="KW-1185">Reference proteome</keyword>
<feature type="compositionally biased region" description="Basic and acidic residues" evidence="1">
    <location>
        <begin position="19"/>
        <end position="28"/>
    </location>
</feature>
<reference evidence="2 3" key="1">
    <citation type="journal article" date="2019" name="Commun. Biol.">
        <title>The bagworm genome reveals a unique fibroin gene that provides high tensile strength.</title>
        <authorList>
            <person name="Kono N."/>
            <person name="Nakamura H."/>
            <person name="Ohtoshi R."/>
            <person name="Tomita M."/>
            <person name="Numata K."/>
            <person name="Arakawa K."/>
        </authorList>
    </citation>
    <scope>NUCLEOTIDE SEQUENCE [LARGE SCALE GENOMIC DNA]</scope>
</reference>
<dbReference type="EMBL" id="BGZK01000713">
    <property type="protein sequence ID" value="GBP57322.1"/>
    <property type="molecule type" value="Genomic_DNA"/>
</dbReference>
<evidence type="ECO:0000313" key="2">
    <source>
        <dbReference type="EMBL" id="GBP57322.1"/>
    </source>
</evidence>
<organism evidence="2 3">
    <name type="scientific">Eumeta variegata</name>
    <name type="common">Bagworm moth</name>
    <name type="synonym">Eumeta japonica</name>
    <dbReference type="NCBI Taxonomy" id="151549"/>
    <lineage>
        <taxon>Eukaryota</taxon>
        <taxon>Metazoa</taxon>
        <taxon>Ecdysozoa</taxon>
        <taxon>Arthropoda</taxon>
        <taxon>Hexapoda</taxon>
        <taxon>Insecta</taxon>
        <taxon>Pterygota</taxon>
        <taxon>Neoptera</taxon>
        <taxon>Endopterygota</taxon>
        <taxon>Lepidoptera</taxon>
        <taxon>Glossata</taxon>
        <taxon>Ditrysia</taxon>
        <taxon>Tineoidea</taxon>
        <taxon>Psychidae</taxon>
        <taxon>Oiketicinae</taxon>
        <taxon>Eumeta</taxon>
    </lineage>
</organism>
<accession>A0A4C1X2W4</accession>
<sequence>MASGLNVSLTSLSVQFETGKRSENKVESAGHCTNGFARERPFGPVADVSRMETGRSRMTRDECQFINYGQRRGLLASLSSGAHPFVGHDAR</sequence>
<gene>
    <name evidence="2" type="ORF">EVAR_39961_1</name>
</gene>
<name>A0A4C1X2W4_EUMVA</name>
<dbReference type="Proteomes" id="UP000299102">
    <property type="component" value="Unassembled WGS sequence"/>
</dbReference>
<comment type="caution">
    <text evidence="2">The sequence shown here is derived from an EMBL/GenBank/DDBJ whole genome shotgun (WGS) entry which is preliminary data.</text>
</comment>
<protein>
    <submittedName>
        <fullName evidence="2">Uncharacterized protein</fullName>
    </submittedName>
</protein>
<feature type="region of interest" description="Disordered" evidence="1">
    <location>
        <begin position="19"/>
        <end position="38"/>
    </location>
</feature>
<evidence type="ECO:0000256" key="1">
    <source>
        <dbReference type="SAM" id="MobiDB-lite"/>
    </source>
</evidence>
<proteinExistence type="predicted"/>
<evidence type="ECO:0000313" key="3">
    <source>
        <dbReference type="Proteomes" id="UP000299102"/>
    </source>
</evidence>
<dbReference type="AlphaFoldDB" id="A0A4C1X2W4"/>